<dbReference type="PANTHER" id="PTHR44013:SF1">
    <property type="entry name" value="ZINC-TYPE ALCOHOL DEHYDROGENASE-LIKE PROTEIN C16A3.02C"/>
    <property type="match status" value="1"/>
</dbReference>
<proteinExistence type="predicted"/>
<evidence type="ECO:0000313" key="3">
    <source>
        <dbReference type="Proteomes" id="UP000032552"/>
    </source>
</evidence>
<evidence type="ECO:0000313" key="2">
    <source>
        <dbReference type="EMBL" id="GAN37646.1"/>
    </source>
</evidence>
<dbReference type="EMBL" id="BAYM01000246">
    <property type="protein sequence ID" value="GAN37646.1"/>
    <property type="molecule type" value="Genomic_DNA"/>
</dbReference>
<dbReference type="Pfam" id="PF13602">
    <property type="entry name" value="ADH_zinc_N_2"/>
    <property type="match status" value="1"/>
</dbReference>
<dbReference type="AlphaFoldDB" id="A0A0C9PRR7"/>
<gene>
    <name evidence="2" type="ORF">LC0644_2235</name>
</gene>
<evidence type="ECO:0000259" key="1">
    <source>
        <dbReference type="SMART" id="SM00829"/>
    </source>
</evidence>
<dbReference type="Gene3D" id="3.40.50.720">
    <property type="entry name" value="NAD(P)-binding Rossmann-like Domain"/>
    <property type="match status" value="1"/>
</dbReference>
<dbReference type="PANTHER" id="PTHR44013">
    <property type="entry name" value="ZINC-TYPE ALCOHOL DEHYDROGENASE-LIKE PROTEIN C16A3.02C"/>
    <property type="match status" value="1"/>
</dbReference>
<dbReference type="Pfam" id="PF08240">
    <property type="entry name" value="ADH_N"/>
    <property type="match status" value="1"/>
</dbReference>
<dbReference type="SMART" id="SM00829">
    <property type="entry name" value="PKS_ER"/>
    <property type="match status" value="1"/>
</dbReference>
<dbReference type="GO" id="GO:0016491">
    <property type="term" value="F:oxidoreductase activity"/>
    <property type="evidence" value="ECO:0007669"/>
    <property type="project" value="InterPro"/>
</dbReference>
<reference evidence="3" key="1">
    <citation type="submission" date="2014-05" db="EMBL/GenBank/DDBJ databases">
        <title>Whole genome sequencing of Lactobacillus casei NRIC0644.</title>
        <authorList>
            <person name="Atarashi H."/>
            <person name="Yoshida Y."/>
            <person name="Fujimura S."/>
            <person name="Tanaka N."/>
            <person name="Shiwa Y."/>
            <person name="Yoshikawa H."/>
            <person name="Okada S."/>
            <person name="Nakagawa J."/>
        </authorList>
    </citation>
    <scope>NUCLEOTIDE SEQUENCE [LARGE SCALE GENOMIC DNA]</scope>
    <source>
        <strain evidence="3">NRIC0644</strain>
    </source>
</reference>
<dbReference type="InterPro" id="IPR013154">
    <property type="entry name" value="ADH-like_N"/>
</dbReference>
<feature type="domain" description="Enoyl reductase (ER)" evidence="1">
    <location>
        <begin position="10"/>
        <end position="305"/>
    </location>
</feature>
<dbReference type="CDD" id="cd05289">
    <property type="entry name" value="MDR_like_2"/>
    <property type="match status" value="1"/>
</dbReference>
<dbReference type="SUPFAM" id="SSF50129">
    <property type="entry name" value="GroES-like"/>
    <property type="match status" value="1"/>
</dbReference>
<dbReference type="InterPro" id="IPR052733">
    <property type="entry name" value="Chloroplast_QOR"/>
</dbReference>
<dbReference type="InterPro" id="IPR020843">
    <property type="entry name" value="ER"/>
</dbReference>
<dbReference type="Gene3D" id="3.90.180.10">
    <property type="entry name" value="Medium-chain alcohol dehydrogenases, catalytic domain"/>
    <property type="match status" value="1"/>
</dbReference>
<accession>A0A0C9PRR7</accession>
<name>A0A0C9PRR7_LACPA</name>
<dbReference type="RefSeq" id="WP_045624596.1">
    <property type="nucleotide sequence ID" value="NZ_BAYM01000246.1"/>
</dbReference>
<dbReference type="SUPFAM" id="SSF51735">
    <property type="entry name" value="NAD(P)-binding Rossmann-fold domains"/>
    <property type="match status" value="1"/>
</dbReference>
<comment type="caution">
    <text evidence="2">The sequence shown here is derived from an EMBL/GenBank/DDBJ whole genome shotgun (WGS) entry which is preliminary data.</text>
</comment>
<organism evidence="2 3">
    <name type="scientific">Lacticaseibacillus paracasei NRIC 0644</name>
    <dbReference type="NCBI Taxonomy" id="1435038"/>
    <lineage>
        <taxon>Bacteria</taxon>
        <taxon>Bacillati</taxon>
        <taxon>Bacillota</taxon>
        <taxon>Bacilli</taxon>
        <taxon>Lactobacillales</taxon>
        <taxon>Lactobacillaceae</taxon>
        <taxon>Lacticaseibacillus</taxon>
    </lineage>
</organism>
<protein>
    <submittedName>
        <fullName evidence="2">NADPH:quinone reductase related Zn-dependent oxidoreductase</fullName>
    </submittedName>
</protein>
<sequence length="322" mass="34724">MQRFGFEQYGDPSVFETIEAPIPEPKTGQVQLQVLGFGLNPYDASLRRGEQAAFRKVKFPVVPGTDVLGRITKLGEGVTDFAIGDLVLNYRPIGGYSEYVTASTSKIYKKPTALSFLDAAALPQVGLAAFNILHYMLSLKSGQTLAVIGASGGVGAILVQLAKFEKLNVIAVAGAQHHDYLRQLGADQIYSYTDDLPDSRADAVVNAVFGAADHGASLKLVKAGGQYVTTAYADVDVSSKPGTTHLQLNPSKDYSVHDGFAYLVDVAQKWGLQVRVAQSFAFNVDGVIAAHEMLETHHAPGKLIVMQDRHVTHPVRKDINQL</sequence>
<dbReference type="InterPro" id="IPR036291">
    <property type="entry name" value="NAD(P)-bd_dom_sf"/>
</dbReference>
<dbReference type="InterPro" id="IPR011032">
    <property type="entry name" value="GroES-like_sf"/>
</dbReference>
<dbReference type="Proteomes" id="UP000032552">
    <property type="component" value="Unassembled WGS sequence"/>
</dbReference>